<sequence>MASNITIKRIVLRRELKRCQKVEHLTDGLGAPRGLLGALNLLALEVRGAENIEPGEVIGVADGGWWYRRPFPILLTLRPELLEEVGVRFLWHCLGSRLELLKLIVHNVPNNTRPGHILVHVTVEKPMALHEWAEGATGLLAGIKDVPGEALRTGSKLRFDIVNLGIKLCGIVGFFVAPALRHQLLKLTGHIRRTVPSLEDLLKVLPDILVNVTASPIRNLQLTFKIIFHRFNKLINITNVRSPPRRLYLKLLYFLRHPRKPPRPIPVTLGQLIYDTINFLFIPRIILNGTIFAKTLQHPNRKSYGRIAQPMSRNVGRRYAGAGNKAFGITILFIPNELLHSIGQLGNDITITQGLSELRNLHTKLGMRLCHFIEKLLNLLGECLRSSVITTSYTPILLRHPQDPVDGPLWLEGQPQRERGRVRLTLESVRATQ</sequence>
<keyword evidence="1" id="KW-0808">Transferase</keyword>
<keyword evidence="1" id="KW-0489">Methyltransferase</keyword>
<reference evidence="1 2" key="1">
    <citation type="submission" date="2021-06" db="EMBL/GenBank/DDBJ databases">
        <title>Genome sequence of Babesia caballi.</title>
        <authorList>
            <person name="Yamagishi J."/>
            <person name="Kidaka T."/>
            <person name="Ochi A."/>
        </authorList>
    </citation>
    <scope>NUCLEOTIDE SEQUENCE [LARGE SCALE GENOMIC DNA]</scope>
    <source>
        <strain evidence="1">USDA-D6B2</strain>
    </source>
</reference>
<dbReference type="GO" id="GO:0032259">
    <property type="term" value="P:methylation"/>
    <property type="evidence" value="ECO:0007669"/>
    <property type="project" value="UniProtKB-KW"/>
</dbReference>
<dbReference type="GeneID" id="94196345"/>
<name>A0AAV4LYM5_BABCB</name>
<dbReference type="AlphaFoldDB" id="A0AAV4LYM5"/>
<evidence type="ECO:0000313" key="1">
    <source>
        <dbReference type="EMBL" id="GIX64864.1"/>
    </source>
</evidence>
<accession>A0AAV4LYM5</accession>
<dbReference type="RefSeq" id="XP_067716933.1">
    <property type="nucleotide sequence ID" value="XM_067860832.1"/>
</dbReference>
<comment type="caution">
    <text evidence="1">The sequence shown here is derived from an EMBL/GenBank/DDBJ whole genome shotgun (WGS) entry which is preliminary data.</text>
</comment>
<dbReference type="Proteomes" id="UP001497744">
    <property type="component" value="Unassembled WGS sequence"/>
</dbReference>
<organism evidence="1 2">
    <name type="scientific">Babesia caballi</name>
    <dbReference type="NCBI Taxonomy" id="5871"/>
    <lineage>
        <taxon>Eukaryota</taxon>
        <taxon>Sar</taxon>
        <taxon>Alveolata</taxon>
        <taxon>Apicomplexa</taxon>
        <taxon>Aconoidasida</taxon>
        <taxon>Piroplasmida</taxon>
        <taxon>Babesiidae</taxon>
        <taxon>Babesia</taxon>
    </lineage>
</organism>
<proteinExistence type="predicted"/>
<keyword evidence="2" id="KW-1185">Reference proteome</keyword>
<evidence type="ECO:0000313" key="2">
    <source>
        <dbReference type="Proteomes" id="UP001497744"/>
    </source>
</evidence>
<protein>
    <submittedName>
        <fullName evidence="1">Methylated-DNA-protein-cysteine methyltransferase</fullName>
    </submittedName>
</protein>
<dbReference type="GO" id="GO:0008168">
    <property type="term" value="F:methyltransferase activity"/>
    <property type="evidence" value="ECO:0007669"/>
    <property type="project" value="UniProtKB-KW"/>
</dbReference>
<gene>
    <name evidence="1" type="ORF">BcabD6B2_42990</name>
</gene>
<dbReference type="EMBL" id="BPLF01000003">
    <property type="protein sequence ID" value="GIX64864.1"/>
    <property type="molecule type" value="Genomic_DNA"/>
</dbReference>